<evidence type="ECO:0000313" key="1">
    <source>
        <dbReference type="EMBL" id="EEG47214.1"/>
    </source>
</evidence>
<dbReference type="AlphaFoldDB" id="C0CSP3"/>
<proteinExistence type="predicted"/>
<dbReference type="PATRIC" id="fig|476272.21.peg.16"/>
<evidence type="ECO:0000313" key="2">
    <source>
        <dbReference type="Proteomes" id="UP000003100"/>
    </source>
</evidence>
<dbReference type="Proteomes" id="UP000003100">
    <property type="component" value="Unassembled WGS sequence"/>
</dbReference>
<dbReference type="HOGENOM" id="CLU_3305559_0_0_9"/>
<reference evidence="1 2" key="2">
    <citation type="submission" date="2009-02" db="EMBL/GenBank/DDBJ databases">
        <title>Draft genome sequence of Blautia hydrogenotrophica DSM 10507 (Ruminococcus hydrogenotrophicus DSM 10507).</title>
        <authorList>
            <person name="Sudarsanam P."/>
            <person name="Ley R."/>
            <person name="Guruge J."/>
            <person name="Turnbaugh P.J."/>
            <person name="Mahowald M."/>
            <person name="Liep D."/>
            <person name="Gordon J."/>
        </authorList>
    </citation>
    <scope>NUCLEOTIDE SEQUENCE [LARGE SCALE GENOMIC DNA]</scope>
    <source>
        <strain evidence="2">DSM 10507 / JCM 14656 / S5a33</strain>
    </source>
</reference>
<dbReference type="EMBL" id="ACBZ01000223">
    <property type="protein sequence ID" value="EEG47214.1"/>
    <property type="molecule type" value="Genomic_DNA"/>
</dbReference>
<protein>
    <submittedName>
        <fullName evidence="1">Uncharacterized protein</fullName>
    </submittedName>
</protein>
<accession>C0CSP3</accession>
<reference evidence="1 2" key="1">
    <citation type="submission" date="2009-01" db="EMBL/GenBank/DDBJ databases">
        <authorList>
            <person name="Fulton L."/>
            <person name="Clifton S."/>
            <person name="Fulton B."/>
            <person name="Xu J."/>
            <person name="Minx P."/>
            <person name="Pepin K.H."/>
            <person name="Johnson M."/>
            <person name="Bhonagiri V."/>
            <person name="Nash W.E."/>
            <person name="Mardis E.R."/>
            <person name="Wilson R.K."/>
        </authorList>
    </citation>
    <scope>NUCLEOTIDE SEQUENCE [LARGE SCALE GENOMIC DNA]</scope>
    <source>
        <strain evidence="2">DSM 10507 / JCM 14656 / S5a33</strain>
    </source>
</reference>
<comment type="caution">
    <text evidence="1">The sequence shown here is derived from an EMBL/GenBank/DDBJ whole genome shotgun (WGS) entry which is preliminary data.</text>
</comment>
<keyword evidence="2" id="KW-1185">Reference proteome</keyword>
<sequence>MVLNFFTNLVTIAYRLKLSLHILCREKNINHHRRNLTWQ</sequence>
<gene>
    <name evidence="1" type="ORF">RUMHYD_03912</name>
</gene>
<organism evidence="1 2">
    <name type="scientific">Blautia hydrogenotrophica (strain DSM 10507 / JCM 14656 / S5a33)</name>
    <name type="common">Ruminococcus hydrogenotrophicus</name>
    <dbReference type="NCBI Taxonomy" id="476272"/>
    <lineage>
        <taxon>Bacteria</taxon>
        <taxon>Bacillati</taxon>
        <taxon>Bacillota</taxon>
        <taxon>Clostridia</taxon>
        <taxon>Lachnospirales</taxon>
        <taxon>Lachnospiraceae</taxon>
        <taxon>Blautia</taxon>
    </lineage>
</organism>
<name>C0CSP3_BLAHS</name>